<keyword evidence="2" id="KW-0012">Acyltransferase</keyword>
<name>A0A1Q2HTN5_9CORY</name>
<dbReference type="KEGG" id="cgv:CGLAU_01050"/>
<reference evidence="2 3" key="1">
    <citation type="submission" date="2016-12" db="EMBL/GenBank/DDBJ databases">
        <authorList>
            <person name="Song W.-J."/>
            <person name="Kurnit D.M."/>
        </authorList>
    </citation>
    <scope>NUCLEOTIDE SEQUENCE [LARGE SCALE GENOMIC DNA]</scope>
    <source>
        <strain evidence="2 3">DSM 30827</strain>
    </source>
</reference>
<sequence length="383" mass="41133" precursor="true">MSMKRTVRAILATAATIALGAAPVANVANAANVTPAQVAGNTPVGTVKPWDAPSSPPTYVRTGGPQEWVQQVDHKNVLSYLVHSPSMNRDIPIAVVPATDGNGNRVSNAPTIYLLNGAGGAEQNQDWLKMAPVRDFFAGKGVNVVIPQAGAFSYYTDWLDDSLNTPYLKGPQKWETFLTKELPGPIERTLGADNRRAIVGFSMSGTSSMVLPAHNPGFYDAAASFSGCPATSSPHAYTYARLTVNRGGNPTFQDVTPERMWGPMGGEYNRYNDALINAEQLRGTALYFSSATGLAGRSDQVSYLVGKGLPEVVAPIGAAQLQVEGGIIEAAINQCNHDMRVKLDSLGIPAHYEFRNAGTHSWPYWLEDMERSWYTTIGPAFGL</sequence>
<dbReference type="Proteomes" id="UP000217209">
    <property type="component" value="Chromosome"/>
</dbReference>
<dbReference type="GO" id="GO:0050348">
    <property type="term" value="F:trehalose O-mycolyltransferase activity"/>
    <property type="evidence" value="ECO:0007669"/>
    <property type="project" value="UniProtKB-EC"/>
</dbReference>
<feature type="signal peptide" evidence="1">
    <location>
        <begin position="1"/>
        <end position="30"/>
    </location>
</feature>
<dbReference type="InterPro" id="IPR029058">
    <property type="entry name" value="AB_hydrolase_fold"/>
</dbReference>
<dbReference type="EMBL" id="CP019688">
    <property type="protein sequence ID" value="AQQ14203.1"/>
    <property type="molecule type" value="Genomic_DNA"/>
</dbReference>
<dbReference type="Gene3D" id="3.40.50.1820">
    <property type="entry name" value="alpha/beta hydrolase"/>
    <property type="match status" value="1"/>
</dbReference>
<gene>
    <name evidence="2" type="primary">fbpA1</name>
    <name evidence="2" type="ORF">CGLAU_01050</name>
</gene>
<dbReference type="SUPFAM" id="SSF53474">
    <property type="entry name" value="alpha/beta-Hydrolases"/>
    <property type="match status" value="1"/>
</dbReference>
<organism evidence="2 3">
    <name type="scientific">Corynebacterium glaucum</name>
    <dbReference type="NCBI Taxonomy" id="187491"/>
    <lineage>
        <taxon>Bacteria</taxon>
        <taxon>Bacillati</taxon>
        <taxon>Actinomycetota</taxon>
        <taxon>Actinomycetes</taxon>
        <taxon>Mycobacteriales</taxon>
        <taxon>Corynebacteriaceae</taxon>
        <taxon>Corynebacterium</taxon>
    </lineage>
</organism>
<evidence type="ECO:0000256" key="1">
    <source>
        <dbReference type="SAM" id="SignalP"/>
    </source>
</evidence>
<evidence type="ECO:0000313" key="3">
    <source>
        <dbReference type="Proteomes" id="UP000217209"/>
    </source>
</evidence>
<dbReference type="AlphaFoldDB" id="A0A1Q2HTN5"/>
<dbReference type="PANTHER" id="PTHR48098">
    <property type="entry name" value="ENTEROCHELIN ESTERASE-RELATED"/>
    <property type="match status" value="1"/>
</dbReference>
<proteinExistence type="predicted"/>
<feature type="chain" id="PRO_5012049345" evidence="1">
    <location>
        <begin position="31"/>
        <end position="383"/>
    </location>
</feature>
<keyword evidence="1" id="KW-0732">Signal</keyword>
<dbReference type="InterPro" id="IPR050583">
    <property type="entry name" value="Mycobacterial_A85_antigen"/>
</dbReference>
<protein>
    <submittedName>
        <fullName evidence="2">Diacylglycerol acyltransferase/mycolyltransferase Ag85A</fullName>
        <ecNumber evidence="2">2.3.1.122</ecNumber>
    </submittedName>
</protein>
<dbReference type="EC" id="2.3.1.122" evidence="2"/>
<evidence type="ECO:0000313" key="2">
    <source>
        <dbReference type="EMBL" id="AQQ14203.1"/>
    </source>
</evidence>
<dbReference type="Pfam" id="PF00756">
    <property type="entry name" value="Esterase"/>
    <property type="match status" value="1"/>
</dbReference>
<dbReference type="PANTHER" id="PTHR48098:SF1">
    <property type="entry name" value="DIACYLGLYCEROL ACYLTRANSFERASE_MYCOLYLTRANSFERASE AG85A"/>
    <property type="match status" value="1"/>
</dbReference>
<accession>A0A1Q2HTN5</accession>
<keyword evidence="3" id="KW-1185">Reference proteome</keyword>
<keyword evidence="2" id="KW-0808">Transferase</keyword>
<dbReference type="InterPro" id="IPR000801">
    <property type="entry name" value="Esterase-like"/>
</dbReference>
<dbReference type="RefSeq" id="WP_198304962.1">
    <property type="nucleotide sequence ID" value="NZ_CALTZW010000018.1"/>
</dbReference>